<dbReference type="Pfam" id="PF00076">
    <property type="entry name" value="RRM_1"/>
    <property type="match status" value="4"/>
</dbReference>
<dbReference type="AlphaFoldDB" id="T1JB90"/>
<dbReference type="PhylomeDB" id="T1JB90"/>
<evidence type="ECO:0000313" key="8">
    <source>
        <dbReference type="EnsemblMetazoa" id="SMAR011028-PA"/>
    </source>
</evidence>
<dbReference type="CDD" id="cd12414">
    <property type="entry name" value="RRM2_RBM28_like"/>
    <property type="match status" value="1"/>
</dbReference>
<dbReference type="GO" id="GO:0005730">
    <property type="term" value="C:nucleolus"/>
    <property type="evidence" value="ECO:0007669"/>
    <property type="project" value="TreeGrafter"/>
</dbReference>
<dbReference type="InterPro" id="IPR012677">
    <property type="entry name" value="Nucleotide-bd_a/b_plait_sf"/>
</dbReference>
<feature type="region of interest" description="Disordered" evidence="6">
    <location>
        <begin position="539"/>
        <end position="560"/>
    </location>
</feature>
<sequence>MATSTVDSWSACNDLSTLFVRNLPRHVTTQKLEEVFSAVGSLRKCFVVTEKGDKTVSKGYAYVTFLSKTDAQNAIDNVKSIDGAPINLKFATSKKVDGETNNIREKYPKRGKNARLIIRNLSFKATEVDIKKMFSKYGKITEVSIPKKKDGKMYGFCFVQFFEMSSANTALAEMNSKKILGRPVAVDWALPKDKFLTLTNKLAKPKEDENTELKRKTLFIRNLTFDTTKEDLAAAFKEFGKIHYAVICMDPDTEHSKGTAFVKFDAQKNAEACLQKANDESEDGGIVLDGKKVTVCLAMSREEIIQKRDDAHKKEAKDSRNLYLAREGLIRPGTAAAEGVSAADMNKRGKLETWKGQMLKNLNIFIANNRLCVRNLPLTMTDDSLRAIYEKAAGADAQIREARVIRNRAQIGTKSLGESKGYGFVTFATHEQALKALRHTNNNPNIFSKNQRPIVEFSLEKKGAINAKLKRLEQSRKKLNTPRDPAAPKNVKHSKKIKNTAVNQNVIKEEIYMGAKGRPGSKRILPARRGKVKLGKVKNMGKAKNTRKEKNTVKKSKKLK</sequence>
<evidence type="ECO:0000256" key="1">
    <source>
        <dbReference type="ARBA" id="ARBA00004123"/>
    </source>
</evidence>
<dbReference type="STRING" id="126957.T1JB90"/>
<dbReference type="eggNOG" id="KOG0127">
    <property type="taxonomic scope" value="Eukaryota"/>
</dbReference>
<dbReference type="PANTHER" id="PTHR48039:SF5">
    <property type="entry name" value="RNA-BINDING PROTEIN 28"/>
    <property type="match status" value="1"/>
</dbReference>
<feature type="domain" description="RRM" evidence="7">
    <location>
        <begin position="16"/>
        <end position="93"/>
    </location>
</feature>
<dbReference type="InterPro" id="IPR000504">
    <property type="entry name" value="RRM_dom"/>
</dbReference>
<dbReference type="EMBL" id="JH432010">
    <property type="status" value="NOT_ANNOTATED_CDS"/>
    <property type="molecule type" value="Genomic_DNA"/>
</dbReference>
<dbReference type="CDD" id="cd12415">
    <property type="entry name" value="RRM3_RBM28_like"/>
    <property type="match status" value="1"/>
</dbReference>
<dbReference type="SUPFAM" id="SSF54928">
    <property type="entry name" value="RNA-binding domain, RBD"/>
    <property type="match status" value="3"/>
</dbReference>
<keyword evidence="3 5" id="KW-0694">RNA-binding</keyword>
<feature type="domain" description="RRM" evidence="7">
    <location>
        <begin position="369"/>
        <end position="460"/>
    </location>
</feature>
<feature type="domain" description="RRM" evidence="7">
    <location>
        <begin position="216"/>
        <end position="300"/>
    </location>
</feature>
<keyword evidence="2" id="KW-0677">Repeat</keyword>
<evidence type="ECO:0000256" key="3">
    <source>
        <dbReference type="ARBA" id="ARBA00022884"/>
    </source>
</evidence>
<evidence type="ECO:0000256" key="4">
    <source>
        <dbReference type="ARBA" id="ARBA00023242"/>
    </source>
</evidence>
<name>T1JB90_STRMM</name>
<protein>
    <recommendedName>
        <fullName evidence="7">RRM domain-containing protein</fullName>
    </recommendedName>
</protein>
<evidence type="ECO:0000256" key="5">
    <source>
        <dbReference type="PROSITE-ProRule" id="PRU00176"/>
    </source>
</evidence>
<dbReference type="FunFam" id="3.30.70.330:FF:000182">
    <property type="entry name" value="RNA-binding motif protein 28"/>
    <property type="match status" value="1"/>
</dbReference>
<evidence type="ECO:0000256" key="2">
    <source>
        <dbReference type="ARBA" id="ARBA00022737"/>
    </source>
</evidence>
<dbReference type="InterPro" id="IPR035979">
    <property type="entry name" value="RBD_domain_sf"/>
</dbReference>
<evidence type="ECO:0000256" key="6">
    <source>
        <dbReference type="SAM" id="MobiDB-lite"/>
    </source>
</evidence>
<dbReference type="Gene3D" id="3.30.70.330">
    <property type="match status" value="4"/>
</dbReference>
<feature type="domain" description="RRM" evidence="7">
    <location>
        <begin position="114"/>
        <end position="191"/>
    </location>
</feature>
<dbReference type="EnsemblMetazoa" id="SMAR011028-RA">
    <property type="protein sequence ID" value="SMAR011028-PA"/>
    <property type="gene ID" value="SMAR011028"/>
</dbReference>
<keyword evidence="4" id="KW-0539">Nucleus</keyword>
<evidence type="ECO:0000259" key="7">
    <source>
        <dbReference type="PROSITE" id="PS50102"/>
    </source>
</evidence>
<dbReference type="CDD" id="cd12416">
    <property type="entry name" value="RRM4_RBM28_like"/>
    <property type="match status" value="1"/>
</dbReference>
<dbReference type="Proteomes" id="UP000014500">
    <property type="component" value="Unassembled WGS sequence"/>
</dbReference>
<dbReference type="GO" id="GO:0003729">
    <property type="term" value="F:mRNA binding"/>
    <property type="evidence" value="ECO:0007669"/>
    <property type="project" value="TreeGrafter"/>
</dbReference>
<evidence type="ECO:0000313" key="9">
    <source>
        <dbReference type="Proteomes" id="UP000014500"/>
    </source>
</evidence>
<comment type="subcellular location">
    <subcellularLocation>
        <location evidence="1">Nucleus</location>
    </subcellularLocation>
</comment>
<dbReference type="PROSITE" id="PS50102">
    <property type="entry name" value="RRM"/>
    <property type="match status" value="4"/>
</dbReference>
<reference evidence="9" key="1">
    <citation type="submission" date="2011-05" db="EMBL/GenBank/DDBJ databases">
        <authorList>
            <person name="Richards S.R."/>
            <person name="Qu J."/>
            <person name="Jiang H."/>
            <person name="Jhangiani S.N."/>
            <person name="Agravi P."/>
            <person name="Goodspeed R."/>
            <person name="Gross S."/>
            <person name="Mandapat C."/>
            <person name="Jackson L."/>
            <person name="Mathew T."/>
            <person name="Pu L."/>
            <person name="Thornton R."/>
            <person name="Saada N."/>
            <person name="Wilczek-Boney K.B."/>
            <person name="Lee S."/>
            <person name="Kovar C."/>
            <person name="Wu Y."/>
            <person name="Scherer S.E."/>
            <person name="Worley K.C."/>
            <person name="Muzny D.M."/>
            <person name="Gibbs R."/>
        </authorList>
    </citation>
    <scope>NUCLEOTIDE SEQUENCE</scope>
    <source>
        <strain evidence="9">Brora</strain>
    </source>
</reference>
<proteinExistence type="predicted"/>
<reference evidence="8" key="2">
    <citation type="submission" date="2015-02" db="UniProtKB">
        <authorList>
            <consortium name="EnsemblMetazoa"/>
        </authorList>
    </citation>
    <scope>IDENTIFICATION</scope>
</reference>
<dbReference type="HOGENOM" id="CLU_011608_2_0_1"/>
<dbReference type="SMART" id="SM00360">
    <property type="entry name" value="RRM"/>
    <property type="match status" value="4"/>
</dbReference>
<organism evidence="8 9">
    <name type="scientific">Strigamia maritima</name>
    <name type="common">European centipede</name>
    <name type="synonym">Geophilus maritimus</name>
    <dbReference type="NCBI Taxonomy" id="126957"/>
    <lineage>
        <taxon>Eukaryota</taxon>
        <taxon>Metazoa</taxon>
        <taxon>Ecdysozoa</taxon>
        <taxon>Arthropoda</taxon>
        <taxon>Myriapoda</taxon>
        <taxon>Chilopoda</taxon>
        <taxon>Pleurostigmophora</taxon>
        <taxon>Geophilomorpha</taxon>
        <taxon>Linotaeniidae</taxon>
        <taxon>Strigamia</taxon>
    </lineage>
</organism>
<feature type="region of interest" description="Disordered" evidence="6">
    <location>
        <begin position="473"/>
        <end position="493"/>
    </location>
</feature>
<keyword evidence="9" id="KW-1185">Reference proteome</keyword>
<dbReference type="PANTHER" id="PTHR48039">
    <property type="entry name" value="RNA-BINDING MOTIF PROTEIN 14B"/>
    <property type="match status" value="1"/>
</dbReference>
<accession>T1JB90</accession>
<dbReference type="InterPro" id="IPR051945">
    <property type="entry name" value="RRM_MRD1_RNA_proc_ribogen"/>
</dbReference>